<protein>
    <submittedName>
        <fullName evidence="1">Uncharacterized protein</fullName>
    </submittedName>
</protein>
<name>A0A6S6SVP0_9GAMM</name>
<reference evidence="1" key="1">
    <citation type="submission" date="2020-01" db="EMBL/GenBank/DDBJ databases">
        <authorList>
            <person name="Meier V. D."/>
            <person name="Meier V D."/>
        </authorList>
    </citation>
    <scope>NUCLEOTIDE SEQUENCE</scope>
    <source>
        <strain evidence="1">HLG_WM_MAG_07</strain>
    </source>
</reference>
<evidence type="ECO:0000313" key="1">
    <source>
        <dbReference type="EMBL" id="CAA6807078.1"/>
    </source>
</evidence>
<dbReference type="Pfam" id="PF07295">
    <property type="entry name" value="DUF1451"/>
    <property type="match status" value="1"/>
</dbReference>
<gene>
    <name evidence="1" type="ORF">HELGO_WM12265</name>
</gene>
<sequence length="263" mass="30627">MGKEDIDDKLEKGYHSMLHAVEDLVGKEGKNIKDALHIAEGKISEWSELGREEIAEISKEIEKDLGSMGETIEAAKKGFREKWEVDAKYLSDATWDKLSSIADKTTLGLINFREEMEERIAEATEDLHEREHKDHQKWKSDYAMWLDDIALWKSEHEKVNEQIASIQLGLQLNQDKLDAHVQEINTNEYINDVHEKDISHAVKDPDNDVIQIITEHNEEAYENMKRRHAEQELAHAELKKHHWKTMVLLQKLHTHLSEDPDKE</sequence>
<dbReference type="EMBL" id="CACVAY010000032">
    <property type="protein sequence ID" value="CAA6807078.1"/>
    <property type="molecule type" value="Genomic_DNA"/>
</dbReference>
<accession>A0A6S6SVP0</accession>
<dbReference type="InterPro" id="IPR009912">
    <property type="entry name" value="DUF1451"/>
</dbReference>
<organism evidence="1">
    <name type="scientific">uncultured Thiotrichaceae bacterium</name>
    <dbReference type="NCBI Taxonomy" id="298394"/>
    <lineage>
        <taxon>Bacteria</taxon>
        <taxon>Pseudomonadati</taxon>
        <taxon>Pseudomonadota</taxon>
        <taxon>Gammaproteobacteria</taxon>
        <taxon>Thiotrichales</taxon>
        <taxon>Thiotrichaceae</taxon>
        <taxon>environmental samples</taxon>
    </lineage>
</organism>
<dbReference type="AlphaFoldDB" id="A0A6S6SVP0"/>
<proteinExistence type="predicted"/>